<evidence type="ECO:0000256" key="1">
    <source>
        <dbReference type="SAM" id="MobiDB-lite"/>
    </source>
</evidence>
<organism evidence="2">
    <name type="scientific">hydrothermal vent metagenome</name>
    <dbReference type="NCBI Taxonomy" id="652676"/>
    <lineage>
        <taxon>unclassified sequences</taxon>
        <taxon>metagenomes</taxon>
        <taxon>ecological metagenomes</taxon>
    </lineage>
</organism>
<name>A0A3B0SHS0_9ZZZZ</name>
<feature type="non-terminal residue" evidence="2">
    <location>
        <position position="83"/>
    </location>
</feature>
<dbReference type="AlphaFoldDB" id="A0A3B0SHS0"/>
<evidence type="ECO:0000313" key="2">
    <source>
        <dbReference type="EMBL" id="VAW01962.1"/>
    </source>
</evidence>
<reference evidence="2" key="1">
    <citation type="submission" date="2018-06" db="EMBL/GenBank/DDBJ databases">
        <authorList>
            <person name="Zhirakovskaya E."/>
        </authorList>
    </citation>
    <scope>NUCLEOTIDE SEQUENCE</scope>
</reference>
<protein>
    <submittedName>
        <fullName evidence="2">Uncharacterized protein</fullName>
    </submittedName>
</protein>
<proteinExistence type="predicted"/>
<dbReference type="PROSITE" id="PS51257">
    <property type="entry name" value="PROKAR_LIPOPROTEIN"/>
    <property type="match status" value="1"/>
</dbReference>
<feature type="compositionally biased region" description="Low complexity" evidence="1">
    <location>
        <begin position="23"/>
        <end position="61"/>
    </location>
</feature>
<feature type="region of interest" description="Disordered" evidence="1">
    <location>
        <begin position="23"/>
        <end position="83"/>
    </location>
</feature>
<dbReference type="EMBL" id="UOEI01000314">
    <property type="protein sequence ID" value="VAW01962.1"/>
    <property type="molecule type" value="Genomic_DNA"/>
</dbReference>
<sequence>MLKHPKTIALIGAIALIAAACSSAGSPDTTDGGAASDDAIVSTTSGDTSTTTAASAVGAGALPEGPSALDDRFNDAFPDPLID</sequence>
<gene>
    <name evidence="2" type="ORF">MNBD_ACTINO01-1839</name>
</gene>
<accession>A0A3B0SHS0</accession>